<dbReference type="EMBL" id="CP025791">
    <property type="protein sequence ID" value="AUP78128.1"/>
    <property type="molecule type" value="Genomic_DNA"/>
</dbReference>
<feature type="domain" description="Fibrinogen C-terminal" evidence="1">
    <location>
        <begin position="171"/>
        <end position="226"/>
    </location>
</feature>
<dbReference type="InterPro" id="IPR036056">
    <property type="entry name" value="Fibrinogen-like_C"/>
</dbReference>
<evidence type="ECO:0000313" key="2">
    <source>
        <dbReference type="EMBL" id="AUP78128.1"/>
    </source>
</evidence>
<dbReference type="InterPro" id="IPR002181">
    <property type="entry name" value="Fibrinogen_a/b/g_C_dom"/>
</dbReference>
<dbReference type="InterPro" id="IPR014716">
    <property type="entry name" value="Fibrinogen_a/b/g_C_1"/>
</dbReference>
<evidence type="ECO:0000313" key="3">
    <source>
        <dbReference type="Proteomes" id="UP000235826"/>
    </source>
</evidence>
<protein>
    <recommendedName>
        <fullName evidence="1">Fibrinogen C-terminal domain-containing protein</fullName>
    </recommendedName>
</protein>
<keyword evidence="3" id="KW-1185">Reference proteome</keyword>
<dbReference type="Proteomes" id="UP000235826">
    <property type="component" value="Chromosome"/>
</dbReference>
<proteinExistence type="predicted"/>
<dbReference type="NCBIfam" id="NF040941">
    <property type="entry name" value="GGGWT_bact"/>
    <property type="match status" value="1"/>
</dbReference>
<name>A0A2K9PMR5_9FLAO</name>
<dbReference type="Gene3D" id="3.90.215.10">
    <property type="entry name" value="Gamma Fibrinogen, chain A, domain 1"/>
    <property type="match status" value="1"/>
</dbReference>
<organism evidence="2 3">
    <name type="scientific">Flavivirga eckloniae</name>
    <dbReference type="NCBI Taxonomy" id="1803846"/>
    <lineage>
        <taxon>Bacteria</taxon>
        <taxon>Pseudomonadati</taxon>
        <taxon>Bacteroidota</taxon>
        <taxon>Flavobacteriia</taxon>
        <taxon>Flavobacteriales</taxon>
        <taxon>Flavobacteriaceae</taxon>
        <taxon>Flavivirga</taxon>
    </lineage>
</organism>
<gene>
    <name evidence="2" type="ORF">C1H87_05105</name>
</gene>
<dbReference type="AlphaFoldDB" id="A0A2K9PMR5"/>
<dbReference type="PROSITE" id="PS51406">
    <property type="entry name" value="FIBRINOGEN_C_2"/>
    <property type="match status" value="1"/>
</dbReference>
<dbReference type="SUPFAM" id="SSF56496">
    <property type="entry name" value="Fibrinogen C-terminal domain-like"/>
    <property type="match status" value="1"/>
</dbReference>
<sequence>MYYSFGQVGIGTTTPDPSSMLDLNSVTQGLLMPRMTEIQRNAIVSPAEGLFIYNTDRKCFQYYKGPFWSNCLRESRTNSLDCSSVNANGTYVFGTPLTNVNTITIDVLVNSYDTYNITTNTVNGYSFSASGVFSSLGLNTITLIGSGTPIATQTDTFTISFTGTGYTCNVDIDVTALPNCLAYLNAGFTTDGIYPIDPDGVGGNPAYDCYCDMTNAGGGWTLVFNHNIVAGYWANNTEAENHNMGSPGLTTNKYSILNRIDEIKNEADYEFRLHYPSLGQTNHWSQTSDPRSGPYPFGVVPGYKAINVQMTGQNWGGLESSACCTYLDGSIDGVGSFYYAIGSTQPAWGGLPIDRPRRSTNHVQLFIR</sequence>
<dbReference type="KEGG" id="fek:C1H87_05105"/>
<dbReference type="Pfam" id="PF00147">
    <property type="entry name" value="Fibrinogen_C"/>
    <property type="match status" value="1"/>
</dbReference>
<reference evidence="2 3" key="1">
    <citation type="submission" date="2018-01" db="EMBL/GenBank/DDBJ databases">
        <title>Complete genome sequence of Flavivirga eckloniae ECD14 isolated from seaweed Ecklonia cava.</title>
        <authorList>
            <person name="Lee J.H."/>
            <person name="Baik K.S."/>
            <person name="Seong C.N."/>
        </authorList>
    </citation>
    <scope>NUCLEOTIDE SEQUENCE [LARGE SCALE GENOMIC DNA]</scope>
    <source>
        <strain evidence="2 3">ECD14</strain>
    </source>
</reference>
<accession>A0A2K9PMR5</accession>
<evidence type="ECO:0000259" key="1">
    <source>
        <dbReference type="PROSITE" id="PS51406"/>
    </source>
</evidence>